<name>D3UFT5_HELM1</name>
<feature type="active site" description="Tele-AMP-histidine intermediate" evidence="1">
    <location>
        <position position="95"/>
    </location>
</feature>
<sequence length="110" mass="12412">MNIFEKIIKGEIPSKKILENEKFLAFYDIAPKAPVHILVVPKASYKDFNTMPPQLLGEMSSFILEVVEKAGIKESGYRLITNIGEDGGQEIPHFHYHVLGGGKLKWEELT</sequence>
<dbReference type="Proteomes" id="UP000001522">
    <property type="component" value="Chromosome"/>
</dbReference>
<dbReference type="eggNOG" id="COG0537">
    <property type="taxonomic scope" value="Bacteria"/>
</dbReference>
<dbReference type="AlphaFoldDB" id="D3UFT5"/>
<feature type="short sequence motif" description="Histidine triad motif" evidence="2 3">
    <location>
        <begin position="93"/>
        <end position="97"/>
    </location>
</feature>
<dbReference type="SUPFAM" id="SSF54197">
    <property type="entry name" value="HIT-like"/>
    <property type="match status" value="1"/>
</dbReference>
<evidence type="ECO:0000256" key="3">
    <source>
        <dbReference type="PROSITE-ProRule" id="PRU00464"/>
    </source>
</evidence>
<keyword evidence="6" id="KW-1185">Reference proteome</keyword>
<dbReference type="EMBL" id="FN555004">
    <property type="protein sequence ID" value="CBG39356.1"/>
    <property type="molecule type" value="Genomic_DNA"/>
</dbReference>
<dbReference type="PROSITE" id="PS51084">
    <property type="entry name" value="HIT_2"/>
    <property type="match status" value="1"/>
</dbReference>
<feature type="domain" description="HIT" evidence="4">
    <location>
        <begin position="3"/>
        <end position="110"/>
    </location>
</feature>
<dbReference type="InterPro" id="IPR001310">
    <property type="entry name" value="Histidine_triad_HIT"/>
</dbReference>
<dbReference type="RefSeq" id="WP_013022453.1">
    <property type="nucleotide sequence ID" value="NC_013949.1"/>
</dbReference>
<dbReference type="STRING" id="679897.HMU00920"/>
<dbReference type="InterPro" id="IPR036265">
    <property type="entry name" value="HIT-like_sf"/>
</dbReference>
<evidence type="ECO:0000313" key="5">
    <source>
        <dbReference type="EMBL" id="CBG39356.1"/>
    </source>
</evidence>
<gene>
    <name evidence="5" type="ordered locus">HMU00920</name>
</gene>
<reference evidence="5 6" key="1">
    <citation type="journal article" date="2010" name="BMC Genomics">
        <title>Comparative genomics and proteomics of Helicobacter mustelae, an ulcerogenic and carcinogenic gastric pathogen.</title>
        <authorList>
            <person name="O'Toole P.W."/>
            <person name="Snelling W.J."/>
            <person name="Canchaya C."/>
            <person name="Forde B.M."/>
            <person name="Hardie K.R."/>
            <person name="Josenhans C."/>
            <person name="Graham R.L.J."/>
            <person name="McMullan G."/>
            <person name="Parkhill J."/>
            <person name="Belda E."/>
            <person name="Bentley S.D."/>
        </authorList>
    </citation>
    <scope>NUCLEOTIDE SEQUENCE [LARGE SCALE GENOMIC DNA]</scope>
    <source>
        <strain evidence="6">ATCC 43772 / LMG 18044 / NCTC 12198 / 12198</strain>
    </source>
</reference>
<evidence type="ECO:0000256" key="1">
    <source>
        <dbReference type="PIRSR" id="PIRSR601310-1"/>
    </source>
</evidence>
<dbReference type="PRINTS" id="PR00332">
    <property type="entry name" value="HISTRIAD"/>
</dbReference>
<evidence type="ECO:0000259" key="4">
    <source>
        <dbReference type="PROSITE" id="PS51084"/>
    </source>
</evidence>
<dbReference type="Gene3D" id="3.30.428.10">
    <property type="entry name" value="HIT-like"/>
    <property type="match status" value="1"/>
</dbReference>
<dbReference type="KEGG" id="hms:HMU00920"/>
<dbReference type="GO" id="GO:0003824">
    <property type="term" value="F:catalytic activity"/>
    <property type="evidence" value="ECO:0007669"/>
    <property type="project" value="InterPro"/>
</dbReference>
<protein>
    <submittedName>
        <fullName evidence="5">HIT-family protein</fullName>
    </submittedName>
</protein>
<evidence type="ECO:0000313" key="6">
    <source>
        <dbReference type="Proteomes" id="UP000001522"/>
    </source>
</evidence>
<proteinExistence type="predicted"/>
<accession>D3UFT5</accession>
<dbReference type="PANTHER" id="PTHR23089">
    <property type="entry name" value="HISTIDINE TRIAD HIT PROTEIN"/>
    <property type="match status" value="1"/>
</dbReference>
<organism evidence="5 6">
    <name type="scientific">Helicobacter mustelae (strain ATCC 43772 / CCUG 25715 / CIP 103759 / LMG 18044 / NCTC 12198 / R85-136P)</name>
    <name type="common">Campylobacter mustelae</name>
    <dbReference type="NCBI Taxonomy" id="679897"/>
    <lineage>
        <taxon>Bacteria</taxon>
        <taxon>Pseudomonadati</taxon>
        <taxon>Campylobacterota</taxon>
        <taxon>Epsilonproteobacteria</taxon>
        <taxon>Campylobacterales</taxon>
        <taxon>Helicobacteraceae</taxon>
        <taxon>Helicobacter</taxon>
    </lineage>
</organism>
<dbReference type="HOGENOM" id="CLU_056776_8_1_7"/>
<evidence type="ECO:0000256" key="2">
    <source>
        <dbReference type="PIRSR" id="PIRSR601310-3"/>
    </source>
</evidence>
<dbReference type="Pfam" id="PF01230">
    <property type="entry name" value="HIT"/>
    <property type="match status" value="1"/>
</dbReference>
<dbReference type="InterPro" id="IPR011146">
    <property type="entry name" value="HIT-like"/>
</dbReference>
<dbReference type="CDD" id="cd01276">
    <property type="entry name" value="PKCI_related"/>
    <property type="match status" value="1"/>
</dbReference>